<gene>
    <name evidence="1" type="ORF">OKIOD_LOCUS11965</name>
</gene>
<evidence type="ECO:0000313" key="1">
    <source>
        <dbReference type="EMBL" id="CAG5107197.1"/>
    </source>
</evidence>
<proteinExistence type="predicted"/>
<reference evidence="1 2" key="1">
    <citation type="submission" date="2021-04" db="EMBL/GenBank/DDBJ databases">
        <authorList>
            <person name="Bliznina A."/>
        </authorList>
    </citation>
    <scope>NUCLEOTIDE SEQUENCE [LARGE SCALE GENOMIC DNA]</scope>
</reference>
<keyword evidence="2" id="KW-1185">Reference proteome</keyword>
<protein>
    <submittedName>
        <fullName evidence="1">Oidioi.mRNA.OKI2018_I69.chr1.g3200.t1.cds</fullName>
    </submittedName>
</protein>
<dbReference type="Proteomes" id="UP001158576">
    <property type="component" value="Chromosome 1"/>
</dbReference>
<name>A0ABN7SXS1_OIKDI</name>
<sequence length="130" mass="15124">MCKLKENCNFCEPKDVGLTSLRGQKLCPEYLSRLYKKFPTLPQDRILNPENLSETLKSLAEKNEEELVDINRRTEEVNSILLRLNSKIMELKIIKEESLKEQSALWFLADSIIKTEEADLQKKNLSKKNP</sequence>
<evidence type="ECO:0000313" key="2">
    <source>
        <dbReference type="Proteomes" id="UP001158576"/>
    </source>
</evidence>
<organism evidence="1 2">
    <name type="scientific">Oikopleura dioica</name>
    <name type="common">Tunicate</name>
    <dbReference type="NCBI Taxonomy" id="34765"/>
    <lineage>
        <taxon>Eukaryota</taxon>
        <taxon>Metazoa</taxon>
        <taxon>Chordata</taxon>
        <taxon>Tunicata</taxon>
        <taxon>Appendicularia</taxon>
        <taxon>Copelata</taxon>
        <taxon>Oikopleuridae</taxon>
        <taxon>Oikopleura</taxon>
    </lineage>
</organism>
<dbReference type="EMBL" id="OU015566">
    <property type="protein sequence ID" value="CAG5107197.1"/>
    <property type="molecule type" value="Genomic_DNA"/>
</dbReference>
<accession>A0ABN7SXS1</accession>